<feature type="compositionally biased region" description="Polar residues" evidence="5">
    <location>
        <begin position="130"/>
        <end position="142"/>
    </location>
</feature>
<dbReference type="InterPro" id="IPR001841">
    <property type="entry name" value="Znf_RING"/>
</dbReference>
<dbReference type="Proteomes" id="UP000663889">
    <property type="component" value="Unassembled WGS sequence"/>
</dbReference>
<reference evidence="7" key="1">
    <citation type="submission" date="2021-02" db="EMBL/GenBank/DDBJ databases">
        <authorList>
            <person name="Nowell W R."/>
        </authorList>
    </citation>
    <scope>NUCLEOTIDE SEQUENCE</scope>
</reference>
<name>A0A814TUC8_9BILA</name>
<feature type="region of interest" description="Disordered" evidence="5">
    <location>
        <begin position="114"/>
        <end position="146"/>
    </location>
</feature>
<accession>A0A814TUC8</accession>
<dbReference type="Pfam" id="PF13639">
    <property type="entry name" value="zf-RING_2"/>
    <property type="match status" value="1"/>
</dbReference>
<evidence type="ECO:0000313" key="7">
    <source>
        <dbReference type="EMBL" id="CAF1165978.1"/>
    </source>
</evidence>
<dbReference type="EMBL" id="CAJOBE010004419">
    <property type="protein sequence ID" value="CAF3930956.1"/>
    <property type="molecule type" value="Genomic_DNA"/>
</dbReference>
<dbReference type="AlphaFoldDB" id="A0A814TUC8"/>
<dbReference type="InterPro" id="IPR013083">
    <property type="entry name" value="Znf_RING/FYVE/PHD"/>
</dbReference>
<comment type="caution">
    <text evidence="7">The sequence shown here is derived from an EMBL/GenBank/DDBJ whole genome shotgun (WGS) entry which is preliminary data.</text>
</comment>
<dbReference type="PANTHER" id="PTHR45931">
    <property type="entry name" value="SI:CH211-59O9.10"/>
    <property type="match status" value="1"/>
</dbReference>
<feature type="compositionally biased region" description="Low complexity" evidence="5">
    <location>
        <begin position="217"/>
        <end position="229"/>
    </location>
</feature>
<feature type="domain" description="RING-type" evidence="6">
    <location>
        <begin position="336"/>
        <end position="377"/>
    </location>
</feature>
<dbReference type="CDD" id="cd16454">
    <property type="entry name" value="RING-H2_PA-TM-RING"/>
    <property type="match status" value="1"/>
</dbReference>
<keyword evidence="2 4" id="KW-0863">Zinc-finger</keyword>
<keyword evidence="1" id="KW-0479">Metal-binding</keyword>
<feature type="region of interest" description="Disordered" evidence="5">
    <location>
        <begin position="1"/>
        <end position="94"/>
    </location>
</feature>
<evidence type="ECO:0000256" key="5">
    <source>
        <dbReference type="SAM" id="MobiDB-lite"/>
    </source>
</evidence>
<dbReference type="Gene3D" id="3.30.40.10">
    <property type="entry name" value="Zinc/RING finger domain, C3HC4 (zinc finger)"/>
    <property type="match status" value="1"/>
</dbReference>
<dbReference type="GO" id="GO:0005634">
    <property type="term" value="C:nucleus"/>
    <property type="evidence" value="ECO:0007669"/>
    <property type="project" value="TreeGrafter"/>
</dbReference>
<dbReference type="Proteomes" id="UP000663874">
    <property type="component" value="Unassembled WGS sequence"/>
</dbReference>
<feature type="compositionally biased region" description="Polar residues" evidence="5">
    <location>
        <begin position="20"/>
        <end position="31"/>
    </location>
</feature>
<dbReference type="GO" id="GO:0006511">
    <property type="term" value="P:ubiquitin-dependent protein catabolic process"/>
    <property type="evidence" value="ECO:0007669"/>
    <property type="project" value="TreeGrafter"/>
</dbReference>
<evidence type="ECO:0000256" key="3">
    <source>
        <dbReference type="ARBA" id="ARBA00022833"/>
    </source>
</evidence>
<proteinExistence type="predicted"/>
<dbReference type="GO" id="GO:0061630">
    <property type="term" value="F:ubiquitin protein ligase activity"/>
    <property type="evidence" value="ECO:0007669"/>
    <property type="project" value="TreeGrafter"/>
</dbReference>
<dbReference type="SMART" id="SM00184">
    <property type="entry name" value="RING"/>
    <property type="match status" value="1"/>
</dbReference>
<evidence type="ECO:0000313" key="9">
    <source>
        <dbReference type="Proteomes" id="UP000663889"/>
    </source>
</evidence>
<evidence type="ECO:0000313" key="8">
    <source>
        <dbReference type="EMBL" id="CAF3930956.1"/>
    </source>
</evidence>
<feature type="compositionally biased region" description="Low complexity" evidence="5">
    <location>
        <begin position="199"/>
        <end position="208"/>
    </location>
</feature>
<feature type="compositionally biased region" description="Basic and acidic residues" evidence="5">
    <location>
        <begin position="114"/>
        <end position="128"/>
    </location>
</feature>
<dbReference type="PANTHER" id="PTHR45931:SF3">
    <property type="entry name" value="RING ZINC FINGER-CONTAINING PROTEIN"/>
    <property type="match status" value="1"/>
</dbReference>
<dbReference type="SUPFAM" id="SSF57850">
    <property type="entry name" value="RING/U-box"/>
    <property type="match status" value="1"/>
</dbReference>
<feature type="compositionally biased region" description="Polar residues" evidence="5">
    <location>
        <begin position="71"/>
        <end position="89"/>
    </location>
</feature>
<protein>
    <recommendedName>
        <fullName evidence="6">RING-type domain-containing protein</fullName>
    </recommendedName>
</protein>
<gene>
    <name evidence="8" type="ORF">FNK824_LOCUS22141</name>
    <name evidence="7" type="ORF">SEV965_LOCUS19242</name>
</gene>
<dbReference type="EMBL" id="CAJNOU010001188">
    <property type="protein sequence ID" value="CAF1165978.1"/>
    <property type="molecule type" value="Genomic_DNA"/>
</dbReference>
<sequence length="382" mass="43770">MSRQYFDDPYGSSRRRVTIPSHQPSDSSSRRNVPPASRDFAFPSTFQINRERNPPPPPPPHHYRGEYSHSDGYTNSTRSTSNGMNNSSNDRPHRRYQLEAPSTHSHVRYPQWHHDNHQDLSSSSDHHYFKSQQPPSNHSSAFPSYRYDQDYPRYERNSDQYDRRYHQQETYPSQSYPLHSNHRSVDVSSTRQHSNPVQSSDHPSSSSHTLPIHRSSDPPMSSFPQPSSSMQLHHPASLLTHFLQNLYGGHSPSFNDNDDNYHSPLAPIDLIAFALMMQRPNVLAVPATLHIHLGDLFDLLAHDETPSIGLSDSDIERIPTTTYRKTSKSKSTDDKCAICLSEYKTGDTVKVLRCKHFFHPECIDPWLKTSNQCPICRGTQTN</sequence>
<evidence type="ECO:0000256" key="4">
    <source>
        <dbReference type="PROSITE-ProRule" id="PRU00175"/>
    </source>
</evidence>
<feature type="region of interest" description="Disordered" evidence="5">
    <location>
        <begin position="170"/>
        <end position="231"/>
    </location>
</feature>
<evidence type="ECO:0000259" key="6">
    <source>
        <dbReference type="PROSITE" id="PS50089"/>
    </source>
</evidence>
<dbReference type="FunFam" id="3.30.40.10:FF:000388">
    <property type="entry name" value="Putative RING zinc finger domain superfamily protein"/>
    <property type="match status" value="1"/>
</dbReference>
<evidence type="ECO:0000256" key="2">
    <source>
        <dbReference type="ARBA" id="ARBA00022771"/>
    </source>
</evidence>
<organism evidence="7 9">
    <name type="scientific">Rotaria sordida</name>
    <dbReference type="NCBI Taxonomy" id="392033"/>
    <lineage>
        <taxon>Eukaryota</taxon>
        <taxon>Metazoa</taxon>
        <taxon>Spiralia</taxon>
        <taxon>Gnathifera</taxon>
        <taxon>Rotifera</taxon>
        <taxon>Eurotatoria</taxon>
        <taxon>Bdelloidea</taxon>
        <taxon>Philodinida</taxon>
        <taxon>Philodinidae</taxon>
        <taxon>Rotaria</taxon>
    </lineage>
</organism>
<evidence type="ECO:0000256" key="1">
    <source>
        <dbReference type="ARBA" id="ARBA00022723"/>
    </source>
</evidence>
<keyword evidence="3" id="KW-0862">Zinc</keyword>
<dbReference type="PROSITE" id="PS50089">
    <property type="entry name" value="ZF_RING_2"/>
    <property type="match status" value="1"/>
</dbReference>
<dbReference type="InterPro" id="IPR051834">
    <property type="entry name" value="RING_finger_E3_ligase"/>
</dbReference>
<dbReference type="GO" id="GO:0008270">
    <property type="term" value="F:zinc ion binding"/>
    <property type="evidence" value="ECO:0007669"/>
    <property type="project" value="UniProtKB-KW"/>
</dbReference>
<feature type="compositionally biased region" description="Polar residues" evidence="5">
    <location>
        <begin position="186"/>
        <end position="198"/>
    </location>
</feature>